<dbReference type="OrthoDB" id="5988483at2759"/>
<dbReference type="Proteomes" id="UP001152795">
    <property type="component" value="Unassembled WGS sequence"/>
</dbReference>
<comment type="caution">
    <text evidence="2">The sequence shown here is derived from an EMBL/GenBank/DDBJ whole genome shotgun (WGS) entry which is preliminary data.</text>
</comment>
<keyword evidence="3" id="KW-1185">Reference proteome</keyword>
<proteinExistence type="predicted"/>
<sequence length="1088" mass="125693">MLLISTAEDNKKKATLMATLKAAEYIETSGPILSTQEVGNVFLEEQQRILNISVDKRPRTSSALIFSQLSRFLNIKQVYICGKAFIIENKNQKVNELIERLSNLTNSEKIVNDKIAAAIGDIFQDSLAYVDTKKARDVLKALFAQATSTKFVTKLQGVTNKTSTMNARDELRTKLNQFQDIQRTSGVVRNDMTNEQQRRLTKRIVEKRKKNEAKLQQKFDRRGRKLKVEEFPEMSKIIENVFETGSTDDKRGGGLESHPRLITTTRYRTPDNVTFMRQAREIVLACAPSNFTVSLSSCYNYTENYRQNSHEAKRHHAGRNINANISLHRPPRDAVVDDKLVVNLHWSTCNVNYTVDTAIGKENAYVLDSKDAKRIVLADSCPVQKPGKTWKNIHLPDHDWDQSRTNAITPMSHLFLEPCVTHKETIPLLLNESDMYITPVEESSLILHVTRTGRAVTLLNLSFFEPETTSRTFNEIFLLLTKPSLDFVFRNPVSGKLKENFIFVTDNGPAESPASPLVKLWLARMLKFLNLDSISQISFAEYHSKRNFVERVHAAENEVLSRDHFSSKLVHEKAEPGSREHKENMEEMACRVEKCIQQAKFNGKVLQVFRGVADNIIFDDEERLQTFLSFSEEKKQECTWTYNTIQNDITESLSVVWNVDTQNFTGQYTNDYMLVNNAFVEERTAWNDKYQTTLWRPDNAWIGGQQQRNKLQPIPDYVRWFKTNEFHYLTLERNSRITCSVQGRWNTVPGLFLPSRLLDMLFKINCHPPDDTFHEISLLLWIPETEVRRYFKETNDQQLKSFEEDKLKEKWNGTSLYKKNSMSQLQEKCKNAGLQTKGLKHHLVQRLYEAGVESTPPTESQLKVESVPETVKEIQNLTTAQIKGLLRNHGFTIIGNRDELILRLYLVGKGYHHLVFYHQQKEILNTINDAEQLVLEERQDYLRHPEDTYRKRTHSTQQVKNPIPNNSQINLENLHKIFEKLKSYLRIRMEVNRDKGAEFLKEKNIGCSKDMPVRTNLEAFFEIGTKVKVRWSADEIKDTGWKPGWYVAYVQSADSYEDQIVVEHPSKADELYTLDVSPLVAEGSLKLG</sequence>
<feature type="region of interest" description="Disordered" evidence="1">
    <location>
        <begin position="945"/>
        <end position="965"/>
    </location>
</feature>
<name>A0A6S7FY88_PARCT</name>
<organism evidence="2 3">
    <name type="scientific">Paramuricea clavata</name>
    <name type="common">Red gorgonian</name>
    <name type="synonym">Violescent sea-whip</name>
    <dbReference type="NCBI Taxonomy" id="317549"/>
    <lineage>
        <taxon>Eukaryota</taxon>
        <taxon>Metazoa</taxon>
        <taxon>Cnidaria</taxon>
        <taxon>Anthozoa</taxon>
        <taxon>Octocorallia</taxon>
        <taxon>Malacalcyonacea</taxon>
        <taxon>Plexauridae</taxon>
        <taxon>Paramuricea</taxon>
    </lineage>
</organism>
<dbReference type="Pfam" id="PF02037">
    <property type="entry name" value="SAP"/>
    <property type="match status" value="1"/>
</dbReference>
<dbReference type="SMART" id="SM00513">
    <property type="entry name" value="SAP"/>
    <property type="match status" value="2"/>
</dbReference>
<evidence type="ECO:0000313" key="3">
    <source>
        <dbReference type="Proteomes" id="UP001152795"/>
    </source>
</evidence>
<gene>
    <name evidence="2" type="ORF">PACLA_8A083174</name>
</gene>
<dbReference type="InterPro" id="IPR003034">
    <property type="entry name" value="SAP_dom"/>
</dbReference>
<evidence type="ECO:0000256" key="1">
    <source>
        <dbReference type="SAM" id="MobiDB-lite"/>
    </source>
</evidence>
<evidence type="ECO:0000313" key="2">
    <source>
        <dbReference type="EMBL" id="CAB3984588.1"/>
    </source>
</evidence>
<dbReference type="EMBL" id="CACRXK020000758">
    <property type="protein sequence ID" value="CAB3984588.1"/>
    <property type="molecule type" value="Genomic_DNA"/>
</dbReference>
<protein>
    <submittedName>
        <fullName evidence="2">Uncharacterized protein</fullName>
    </submittedName>
</protein>
<dbReference type="Gene3D" id="1.10.720.30">
    <property type="entry name" value="SAP domain"/>
    <property type="match status" value="1"/>
</dbReference>
<reference evidence="2" key="1">
    <citation type="submission" date="2020-04" db="EMBL/GenBank/DDBJ databases">
        <authorList>
            <person name="Alioto T."/>
            <person name="Alioto T."/>
            <person name="Gomez Garrido J."/>
        </authorList>
    </citation>
    <scope>NUCLEOTIDE SEQUENCE</scope>
    <source>
        <strain evidence="2">A484AB</strain>
    </source>
</reference>
<feature type="compositionally biased region" description="Polar residues" evidence="1">
    <location>
        <begin position="955"/>
        <end position="965"/>
    </location>
</feature>
<dbReference type="InterPro" id="IPR036361">
    <property type="entry name" value="SAP_dom_sf"/>
</dbReference>
<accession>A0A6S7FY88</accession>
<dbReference type="AlphaFoldDB" id="A0A6S7FY88"/>
<dbReference type="PROSITE" id="PS50800">
    <property type="entry name" value="SAP"/>
    <property type="match status" value="1"/>
</dbReference>